<proteinExistence type="predicted"/>
<evidence type="ECO:0000313" key="4">
    <source>
        <dbReference type="Proteomes" id="UP000823521"/>
    </source>
</evidence>
<dbReference type="SMART" id="SM00960">
    <property type="entry name" value="Robl_LC7"/>
    <property type="match status" value="1"/>
</dbReference>
<dbReference type="SUPFAM" id="SSF103196">
    <property type="entry name" value="Roadblock/LC7 domain"/>
    <property type="match status" value="1"/>
</dbReference>
<keyword evidence="4" id="KW-1185">Reference proteome</keyword>
<organism evidence="3 4">
    <name type="scientific">Micromonospora echinofusca</name>
    <dbReference type="NCBI Taxonomy" id="47858"/>
    <lineage>
        <taxon>Bacteria</taxon>
        <taxon>Bacillati</taxon>
        <taxon>Actinomycetota</taxon>
        <taxon>Actinomycetes</taxon>
        <taxon>Micromonosporales</taxon>
        <taxon>Micromonosporaceae</taxon>
        <taxon>Micromonospora</taxon>
    </lineage>
</organism>
<evidence type="ECO:0000259" key="2">
    <source>
        <dbReference type="SMART" id="SM00960"/>
    </source>
</evidence>
<comment type="caution">
    <text evidence="3">The sequence shown here is derived from an EMBL/GenBank/DDBJ whole genome shotgun (WGS) entry which is preliminary data.</text>
</comment>
<dbReference type="EMBL" id="WVUH01000340">
    <property type="protein sequence ID" value="MBO4209721.1"/>
    <property type="molecule type" value="Genomic_DNA"/>
</dbReference>
<sequence length="151" mass="16226">MDADAAITLELHRFRQRRPELTGVLLASRDGLLVASDLPTTEAAHVAALAAASAGLGHRFAETLWQGPMREYVVRAATGCVVTYPAGRYALLTLLTPAATDLDLLRAEAYAVAERAGAVFDARWADDHHDRPLRRVDPGAPLATRTPMALS</sequence>
<name>A0ABS3VYV6_MICEH</name>
<feature type="region of interest" description="Disordered" evidence="1">
    <location>
        <begin position="131"/>
        <end position="151"/>
    </location>
</feature>
<evidence type="ECO:0000313" key="3">
    <source>
        <dbReference type="EMBL" id="MBO4209721.1"/>
    </source>
</evidence>
<dbReference type="InterPro" id="IPR004942">
    <property type="entry name" value="Roadblock/LAMTOR2_dom"/>
</dbReference>
<evidence type="ECO:0000256" key="1">
    <source>
        <dbReference type="SAM" id="MobiDB-lite"/>
    </source>
</evidence>
<gene>
    <name evidence="3" type="ORF">GSF22_27575</name>
</gene>
<dbReference type="Pfam" id="PF03259">
    <property type="entry name" value="Robl_LC7"/>
    <property type="match status" value="1"/>
</dbReference>
<reference evidence="3 4" key="1">
    <citation type="submission" date="2019-12" db="EMBL/GenBank/DDBJ databases">
        <title>Whole genome sequencing of endophytic Actinobacterium Micromonospora sp. MPMI6T.</title>
        <authorList>
            <person name="Evv R."/>
            <person name="Podile A.R."/>
        </authorList>
    </citation>
    <scope>NUCLEOTIDE SEQUENCE [LARGE SCALE GENOMIC DNA]</scope>
    <source>
        <strain evidence="3 4">MPMI6</strain>
    </source>
</reference>
<accession>A0ABS3VYV6</accession>
<dbReference type="Gene3D" id="3.30.450.30">
    <property type="entry name" value="Dynein light chain 2a, cytoplasmic"/>
    <property type="match status" value="1"/>
</dbReference>
<feature type="domain" description="Roadblock/LAMTOR2" evidence="2">
    <location>
        <begin position="8"/>
        <end position="96"/>
    </location>
</feature>
<feature type="non-terminal residue" evidence="3">
    <location>
        <position position="151"/>
    </location>
</feature>
<dbReference type="Proteomes" id="UP000823521">
    <property type="component" value="Unassembled WGS sequence"/>
</dbReference>
<protein>
    <recommendedName>
        <fullName evidence="2">Roadblock/LAMTOR2 domain-containing protein</fullName>
    </recommendedName>
</protein>
<dbReference type="RefSeq" id="WP_208816675.1">
    <property type="nucleotide sequence ID" value="NZ_WVUH01000340.1"/>
</dbReference>